<accession>A0A2J6S2S8</accession>
<keyword evidence="1" id="KW-0472">Membrane</keyword>
<proteinExistence type="predicted"/>
<evidence type="ECO:0000256" key="1">
    <source>
        <dbReference type="SAM" id="Phobius"/>
    </source>
</evidence>
<dbReference type="EMBL" id="KZ613940">
    <property type="protein sequence ID" value="PMD45055.1"/>
    <property type="molecule type" value="Genomic_DNA"/>
</dbReference>
<organism evidence="2 3">
    <name type="scientific">Hyaloscypha variabilis (strain UAMH 11265 / GT02V1 / F)</name>
    <name type="common">Meliniomyces variabilis</name>
    <dbReference type="NCBI Taxonomy" id="1149755"/>
    <lineage>
        <taxon>Eukaryota</taxon>
        <taxon>Fungi</taxon>
        <taxon>Dikarya</taxon>
        <taxon>Ascomycota</taxon>
        <taxon>Pezizomycotina</taxon>
        <taxon>Leotiomycetes</taxon>
        <taxon>Helotiales</taxon>
        <taxon>Hyaloscyphaceae</taxon>
        <taxon>Hyaloscypha</taxon>
        <taxon>Hyaloscypha variabilis</taxon>
    </lineage>
</organism>
<evidence type="ECO:0000313" key="3">
    <source>
        <dbReference type="Proteomes" id="UP000235786"/>
    </source>
</evidence>
<keyword evidence="1" id="KW-0812">Transmembrane</keyword>
<keyword evidence="1" id="KW-1133">Transmembrane helix</keyword>
<name>A0A2J6S2S8_HYAVF</name>
<protein>
    <submittedName>
        <fullName evidence="2">Uncharacterized protein</fullName>
    </submittedName>
</protein>
<dbReference type="Proteomes" id="UP000235786">
    <property type="component" value="Unassembled WGS sequence"/>
</dbReference>
<gene>
    <name evidence="2" type="ORF">L207DRAFT_507972</name>
</gene>
<keyword evidence="3" id="KW-1185">Reference proteome</keyword>
<evidence type="ECO:0000313" key="2">
    <source>
        <dbReference type="EMBL" id="PMD45055.1"/>
    </source>
</evidence>
<feature type="transmembrane region" description="Helical" evidence="1">
    <location>
        <begin position="12"/>
        <end position="31"/>
    </location>
</feature>
<dbReference type="AlphaFoldDB" id="A0A2J6S2S8"/>
<sequence length="76" mass="8505">MDALDHIHVSAVFTPFGLPTSSFSCVLVVFLSSGSKNRLNVYPSRAGQLDAVTFDLLGSVLVRRRRNLPFHFLRKE</sequence>
<reference evidence="2 3" key="1">
    <citation type="submission" date="2016-04" db="EMBL/GenBank/DDBJ databases">
        <title>A degradative enzymes factory behind the ericoid mycorrhizal symbiosis.</title>
        <authorList>
            <consortium name="DOE Joint Genome Institute"/>
            <person name="Martino E."/>
            <person name="Morin E."/>
            <person name="Grelet G."/>
            <person name="Kuo A."/>
            <person name="Kohler A."/>
            <person name="Daghino S."/>
            <person name="Barry K."/>
            <person name="Choi C."/>
            <person name="Cichocki N."/>
            <person name="Clum A."/>
            <person name="Copeland A."/>
            <person name="Hainaut M."/>
            <person name="Haridas S."/>
            <person name="Labutti K."/>
            <person name="Lindquist E."/>
            <person name="Lipzen A."/>
            <person name="Khouja H.-R."/>
            <person name="Murat C."/>
            <person name="Ohm R."/>
            <person name="Olson A."/>
            <person name="Spatafora J."/>
            <person name="Veneault-Fourrey C."/>
            <person name="Henrissat B."/>
            <person name="Grigoriev I."/>
            <person name="Martin F."/>
            <person name="Perotto S."/>
        </authorList>
    </citation>
    <scope>NUCLEOTIDE SEQUENCE [LARGE SCALE GENOMIC DNA]</scope>
    <source>
        <strain evidence="2 3">F</strain>
    </source>
</reference>